<name>A0AAD1HLD2_9MYCO</name>
<keyword evidence="1" id="KW-0472">Membrane</keyword>
<keyword evidence="1" id="KW-1133">Transmembrane helix</keyword>
<gene>
    <name evidence="2" type="ORF">MAIC_11240</name>
</gene>
<dbReference type="KEGG" id="maic:MAIC_11240"/>
<evidence type="ECO:0000313" key="2">
    <source>
        <dbReference type="EMBL" id="BBX06321.1"/>
    </source>
</evidence>
<dbReference type="Proteomes" id="UP000467327">
    <property type="component" value="Chromosome"/>
</dbReference>
<reference evidence="2 3" key="1">
    <citation type="journal article" date="2019" name="Emerg. Microbes Infect.">
        <title>Comprehensive subspecies identification of 175 nontuberculous mycobacteria species based on 7547 genomic profiles.</title>
        <authorList>
            <person name="Matsumoto Y."/>
            <person name="Kinjo T."/>
            <person name="Motooka D."/>
            <person name="Nabeya D."/>
            <person name="Jung N."/>
            <person name="Uechi K."/>
            <person name="Horii T."/>
            <person name="Iida T."/>
            <person name="Fujita J."/>
            <person name="Nakamura S."/>
        </authorList>
    </citation>
    <scope>NUCLEOTIDE SEQUENCE [LARGE SCALE GENOMIC DNA]</scope>
    <source>
        <strain evidence="2 3">JCM 6376</strain>
    </source>
</reference>
<feature type="transmembrane region" description="Helical" evidence="1">
    <location>
        <begin position="9"/>
        <end position="28"/>
    </location>
</feature>
<dbReference type="AlphaFoldDB" id="A0AAD1HLD2"/>
<organism evidence="2 3">
    <name type="scientific">Mycolicibacterium aichiense</name>
    <dbReference type="NCBI Taxonomy" id="1799"/>
    <lineage>
        <taxon>Bacteria</taxon>
        <taxon>Bacillati</taxon>
        <taxon>Actinomycetota</taxon>
        <taxon>Actinomycetes</taxon>
        <taxon>Mycobacteriales</taxon>
        <taxon>Mycobacteriaceae</taxon>
        <taxon>Mycolicibacterium</taxon>
    </lineage>
</organism>
<feature type="transmembrane region" description="Helical" evidence="1">
    <location>
        <begin position="34"/>
        <end position="66"/>
    </location>
</feature>
<proteinExistence type="predicted"/>
<accession>A0AAD1HLD2</accession>
<keyword evidence="3" id="KW-1185">Reference proteome</keyword>
<evidence type="ECO:0000313" key="3">
    <source>
        <dbReference type="Proteomes" id="UP000467327"/>
    </source>
</evidence>
<protein>
    <recommendedName>
        <fullName evidence="4">Transmembrane protein</fullName>
    </recommendedName>
</protein>
<evidence type="ECO:0008006" key="4">
    <source>
        <dbReference type="Google" id="ProtNLM"/>
    </source>
</evidence>
<evidence type="ECO:0000256" key="1">
    <source>
        <dbReference type="SAM" id="Phobius"/>
    </source>
</evidence>
<keyword evidence="1" id="KW-0812">Transmembrane</keyword>
<dbReference type="EMBL" id="AP022561">
    <property type="protein sequence ID" value="BBX06321.1"/>
    <property type="molecule type" value="Genomic_DNA"/>
</dbReference>
<sequence>MPSAKGKDAGVACIVGFIFGGIGLAIYFRNVADLFLPLAVSLALGIMAGGIGVLAGALVAALWGYFRVQLSQ</sequence>